<dbReference type="InterPro" id="IPR013154">
    <property type="entry name" value="ADH-like_N"/>
</dbReference>
<keyword evidence="3" id="KW-0808">Transferase</keyword>
<evidence type="ECO:0000259" key="8">
    <source>
        <dbReference type="PROSITE" id="PS52004"/>
    </source>
</evidence>
<sequence length="2687" mass="289879">MSETNANLTNGAPADDTVCIVGIGVMLPGASDKAEFLDMLTSKRSGIGKVPKDRWNADKYTGRGDIPSKICTDRGGFLHYIHDFDNLEFGISRKEAYDMDHHQMALLSTSLQALEDSGLAYRGSSCGVYVAGSHEAHNIPRDMYEISAYNGTGSSPSIQANRLSFAFDLTGPSMYLDTACSGGLTAVHLARSAILQGDCDTALAAGTSLIFSPNASISFSKLGTLSPDGVCRTFDADANGYVRGEGCAVVVLKRTSAALRDNNHIYAEVTGSCINANGRGSSLTMPERRMQMHTMRRAYAQARRAPHEAVYVECHGTGTTVGDPIEANGVGEVFSEGRAEARRLAIGSVKTNVGHLETGAGIVGLIKTALSLDTGLILPSLNFRTPNPKIHWDAFKIRVATEVEEYPSDALTHDGRYVASVSSFGFGGANGHLVLERAPHHAPPASALAKDDLFLVAAGGMTSRSLAAVTEGISAAFAAAPDVVDAALIARVATERARGHTLTQYAVGAAGAPLKFSEQKLIASKDLRMQKLFVFSGQGPQHGAMGRRLYARYPAFRASIERSDEVVRKFYGRSFVHDYGLFAPGGTAAVPAGDDGVWDVDGIVISITMFQIALYDLWVAVGLVPDAVAGHSVGEIAALYASGAFSLEQTLRLALARSHALADLRSVGGTMAALGTDAASGERLVRDVLDEQRVSDGLWISAVNSVEAVTVSGRKELIAALVEKAQARGMFARPLRVGGPYHSPLVDVCKASFCDEVHAVLGEGGVSQRTFVSTVNGTVYEPGRRFETDYCWDNVRNPVLFQPALDAYFAHGKQQEQSMLVVEIAPHNVLLSYMDEIAKAAGVAETTTVVSSARRPNLRAGEAPDAPAEVEQFLHAAGTSLCAGARDLSVDLLESLAPVSLPLGYNHKRLPNFPLQGVEQEFSEDPVSANRRLAFDPRPLSSPLFRMSPKTHSWTLGHQIREAIVVPGTAYLEAAFESGARTLRHVQIHRALMLREDDLPKYCGLRHTDVPNQWTFSSASKVTTDDRGVILDTKHASGFGYPEPSTRGPANATELLGENFMDDFDLTMEADHFFSKIRSTGASYTREFAMITKLLTSSKRGRDYLSFVDPLPDLWTTKEAQGMCVHPGLLDSLLLSTWAIVFSFEDQSKLVKDTYMPSSFEEVSLLVDPAELRSVRGFMIHFICLEANEIGTCLDITLFDRDTGRTLVIVRGLRSRRVIENDGQEMVAYTETWEPRFLGPMAHLAPALDEKEAVAAVADMSLVHAADRLSAEAERNAQEMYALDAVRDAVALGAVALLESVLEHAAAEGRQVVRVLEVYVHQKKARLSGLVARAAKRGIHLEVVPLNLAKNKAQGDAPYDIASAAKDAERVRPASFEFVCAIDVLRSSPTPQDALDELEDMLVPGGVLAVFELSAANAVVCAACYGADKHTTDFLQSAGFDSGMHTTVVRQRTTPWLCRAGHVDVDPSGVTKLDDTTVVYRFCAGTETELVEAVKSLGANPTGSVWVLGEDDAQGARGLSLAGTIENEFPNIHAYGVVFASDVPEERRLAVLAELIQLAPTGAVEPFTRVCGGGTIFQRRIVRAPGIVEQPLTSPWVLDLDGRQLAASVSALVPHQYLPPPLGPHEVLVRTEAVALNFKNVLSATGLLPANDRLSEFAGTVVEKGSDVTRFQIGDRVMGSSNLCREGTHATAGDLLLTAVPDNMSTLEAAAFPIVYGTVYHGLVQLANIRRGDAILIQAAAGGVGVSAIQIAQRRGLEVFCTVGSQQKRDFLHKTFGIPYENMSNSRSIEAWRGESRRWLQARNKNGFDVVLNSLQGVGLQAGLDSLAPLGRFVDISKRDHLAGSPMTMAHFAKAICYFAIELGMLAHKDPERMAQLMEEVTQEHVHAPFQYLVGHPFSGVNGLQEAYLLMESGTHIGKIAVDLSEACSAGTRSPQLPPKAVFDPRATYVLLGGCGGLGPRLAIMMIANGARNIILTGRRGKLDMVDKRSIDAIGGDPLYPGVRVRVMAADALSEDDMRGVFDAANEMAPLAGIFHMAVALADDQFVNMDEAKFKRVTDSKLGVLEVIERLVDVSSLDFLMLFSSTAALYFNPGQANYNAAQAYFNRMAKDHRNIISIAVPAITDVGVFAQLVEAKGKTAATKSMLALACSSRELCMRIRDALSRTVTNQPVPYYIPGNLDWTVSYKIAESCRTSFSHLAEHDDDDEVVETGLQEVDAVTGMLCKLLNLEPDSIDDSAFLSALGLDSMSASRLSAVLDAEHGVKMTQLQLLGPVSVGALRAVLAATGDENGGPKQALADKAEDYAADVTKFESEAITDETLGEFDIAQINAENDKLRVFITSGTGFLGSAVLASMLRALPRAHFTALLRGDCVAGAEQRLREAFSKNMHDTAELGRVHVVLGDVTKPRLGLSDADWTQLAAETDLVVQTHGKADHVAGYRSLVQVNTYSTSQVLKLVATTKPKALCYFGSTNMWINTAGEKNVKVIREDFDLSALASGLLGGYRQSKWVSERLVERARARGVPVLVVRPGTLGGIAGMGEELNRETYQLGRSKDSFINRIIAGCEQFGYAPISQANFSETPISWFGDMFGRLLTKPAAWSGKYPAFHIKNPHALTDMNSSRVETTFKWIPMDEWATSFKAYANTEEGSTNPLTPLVGYIDLLVSLPDFDMQFTRSVLGEEFVECPTS</sequence>
<dbReference type="Gene3D" id="1.10.1200.10">
    <property type="entry name" value="ACP-like"/>
    <property type="match status" value="1"/>
</dbReference>
<dbReference type="InterPro" id="IPR032821">
    <property type="entry name" value="PKS_assoc"/>
</dbReference>
<dbReference type="InterPro" id="IPR036291">
    <property type="entry name" value="NAD(P)-bd_dom_sf"/>
</dbReference>
<dbReference type="PROSITE" id="PS50075">
    <property type="entry name" value="CARRIER"/>
    <property type="match status" value="1"/>
</dbReference>
<dbReference type="Pfam" id="PF07993">
    <property type="entry name" value="NAD_binding_4"/>
    <property type="match status" value="1"/>
</dbReference>
<dbReference type="InterPro" id="IPR014030">
    <property type="entry name" value="Ketoacyl_synth_N"/>
</dbReference>
<dbReference type="SUPFAM" id="SSF51735">
    <property type="entry name" value="NAD(P)-binding Rossmann-fold domains"/>
    <property type="match status" value="3"/>
</dbReference>
<dbReference type="Pfam" id="PF00698">
    <property type="entry name" value="Acyl_transf_1"/>
    <property type="match status" value="1"/>
</dbReference>
<dbReference type="InterPro" id="IPR049900">
    <property type="entry name" value="PKS_mFAS_DH"/>
</dbReference>
<evidence type="ECO:0000256" key="5">
    <source>
        <dbReference type="PROSITE-ProRule" id="PRU01363"/>
    </source>
</evidence>
<dbReference type="GO" id="GO:0016491">
    <property type="term" value="F:oxidoreductase activity"/>
    <property type="evidence" value="ECO:0007669"/>
    <property type="project" value="InterPro"/>
</dbReference>
<dbReference type="PROSITE" id="PS52019">
    <property type="entry name" value="PKS_MFAS_DH"/>
    <property type="match status" value="1"/>
</dbReference>
<dbReference type="Gene3D" id="3.40.366.10">
    <property type="entry name" value="Malonyl-Coenzyme A Acyl Carrier Protein, domain 2"/>
    <property type="match status" value="1"/>
</dbReference>
<dbReference type="SMART" id="SM00825">
    <property type="entry name" value="PKS_KS"/>
    <property type="match status" value="1"/>
</dbReference>
<dbReference type="Pfam" id="PF00550">
    <property type="entry name" value="PP-binding"/>
    <property type="match status" value="1"/>
</dbReference>
<dbReference type="InterPro" id="IPR049552">
    <property type="entry name" value="PKS_DH_N"/>
</dbReference>
<dbReference type="InterPro" id="IPR020843">
    <property type="entry name" value="ER"/>
</dbReference>
<dbReference type="Gene3D" id="3.40.50.720">
    <property type="entry name" value="NAD(P)-binding Rossmann-like Domain"/>
    <property type="match status" value="3"/>
</dbReference>
<dbReference type="InterPro" id="IPR036736">
    <property type="entry name" value="ACP-like_sf"/>
</dbReference>
<dbReference type="Pfam" id="PF16197">
    <property type="entry name" value="KAsynt_C_assoc"/>
    <property type="match status" value="1"/>
</dbReference>
<dbReference type="Pfam" id="PF08659">
    <property type="entry name" value="KR"/>
    <property type="match status" value="1"/>
</dbReference>
<keyword evidence="1" id="KW-0596">Phosphopantetheine</keyword>
<dbReference type="SUPFAM" id="SSF55048">
    <property type="entry name" value="Probable ACP-binding domain of malonyl-CoA ACP transacylase"/>
    <property type="match status" value="1"/>
</dbReference>
<name>A0AAF0F4K2_9BASI</name>
<dbReference type="EMBL" id="CP119959">
    <property type="protein sequence ID" value="WFD38183.1"/>
    <property type="molecule type" value="Genomic_DNA"/>
</dbReference>
<dbReference type="Pfam" id="PF00109">
    <property type="entry name" value="ketoacyl-synt"/>
    <property type="match status" value="1"/>
</dbReference>
<dbReference type="InterPro" id="IPR011032">
    <property type="entry name" value="GroES-like_sf"/>
</dbReference>
<dbReference type="InterPro" id="IPR020841">
    <property type="entry name" value="PKS_Beta-ketoAc_synthase_dom"/>
</dbReference>
<dbReference type="Gene3D" id="3.40.50.150">
    <property type="entry name" value="Vaccinia Virus protein VP39"/>
    <property type="match status" value="1"/>
</dbReference>
<feature type="domain" description="Carrier" evidence="6">
    <location>
        <begin position="2210"/>
        <end position="2287"/>
    </location>
</feature>
<dbReference type="SUPFAM" id="SSF50129">
    <property type="entry name" value="GroES-like"/>
    <property type="match status" value="1"/>
</dbReference>
<dbReference type="GO" id="GO:0004312">
    <property type="term" value="F:fatty acid synthase activity"/>
    <property type="evidence" value="ECO:0007669"/>
    <property type="project" value="TreeGrafter"/>
</dbReference>
<feature type="active site" description="Proton acceptor; for dehydratase activity" evidence="5">
    <location>
        <position position="958"/>
    </location>
</feature>
<dbReference type="InterPro" id="IPR013968">
    <property type="entry name" value="PKS_KR"/>
</dbReference>
<dbReference type="InterPro" id="IPR014043">
    <property type="entry name" value="Acyl_transferase_dom"/>
</dbReference>
<feature type="domain" description="SAP" evidence="7">
    <location>
        <begin position="2271"/>
        <end position="2305"/>
    </location>
</feature>
<dbReference type="SUPFAM" id="SSF47336">
    <property type="entry name" value="ACP-like"/>
    <property type="match status" value="1"/>
</dbReference>
<dbReference type="InterPro" id="IPR016035">
    <property type="entry name" value="Acyl_Trfase/lysoPLipase"/>
</dbReference>
<dbReference type="PROSITE" id="PS52004">
    <property type="entry name" value="KS3_2"/>
    <property type="match status" value="1"/>
</dbReference>
<dbReference type="Gene3D" id="3.90.180.10">
    <property type="entry name" value="Medium-chain alcohol dehydrogenases, catalytic domain"/>
    <property type="match status" value="1"/>
</dbReference>
<dbReference type="CDD" id="cd00833">
    <property type="entry name" value="PKS"/>
    <property type="match status" value="1"/>
</dbReference>
<dbReference type="Gene3D" id="3.10.129.110">
    <property type="entry name" value="Polyketide synthase dehydratase"/>
    <property type="match status" value="1"/>
</dbReference>
<feature type="domain" description="Ketosynthase family 3 (KS3)" evidence="8">
    <location>
        <begin position="15"/>
        <end position="437"/>
    </location>
</feature>
<evidence type="ECO:0000256" key="4">
    <source>
        <dbReference type="ARBA" id="ARBA00023268"/>
    </source>
</evidence>
<protein>
    <submittedName>
        <fullName evidence="10">PKS-like protein biosynthetic cluster</fullName>
    </submittedName>
</protein>
<dbReference type="InterPro" id="IPR020807">
    <property type="entry name" value="PKS_DH"/>
</dbReference>
<dbReference type="SUPFAM" id="SSF52151">
    <property type="entry name" value="FabD/lysophospholipase-like"/>
    <property type="match status" value="1"/>
</dbReference>
<gene>
    <name evidence="10" type="ORF">MJAP1_001131</name>
</gene>
<dbReference type="GO" id="GO:0006633">
    <property type="term" value="P:fatty acid biosynthetic process"/>
    <property type="evidence" value="ECO:0007669"/>
    <property type="project" value="TreeGrafter"/>
</dbReference>
<dbReference type="InterPro" id="IPR009081">
    <property type="entry name" value="PP-bd_ACP"/>
</dbReference>
<feature type="region of interest" description="C-terminal hotdog fold" evidence="5">
    <location>
        <begin position="1065"/>
        <end position="1224"/>
    </location>
</feature>
<dbReference type="Pfam" id="PF02801">
    <property type="entry name" value="Ketoacyl-synt_C"/>
    <property type="match status" value="1"/>
</dbReference>
<dbReference type="Pfam" id="PF13602">
    <property type="entry name" value="ADH_zinc_N_2"/>
    <property type="match status" value="1"/>
</dbReference>
<dbReference type="GeneID" id="85224780"/>
<dbReference type="Pfam" id="PF08240">
    <property type="entry name" value="ADH_N"/>
    <property type="match status" value="1"/>
</dbReference>
<accession>A0AAF0F4K2</accession>
<dbReference type="InterPro" id="IPR014031">
    <property type="entry name" value="Ketoacyl_synth_C"/>
</dbReference>
<dbReference type="InterPro" id="IPR001227">
    <property type="entry name" value="Ac_transferase_dom_sf"/>
</dbReference>
<dbReference type="Pfam" id="PF21089">
    <property type="entry name" value="PKS_DH_N"/>
    <property type="match status" value="1"/>
</dbReference>
<reference evidence="10" key="1">
    <citation type="submission" date="2023-03" db="EMBL/GenBank/DDBJ databases">
        <title>Mating type loci evolution in Malassezia.</title>
        <authorList>
            <person name="Coelho M.A."/>
        </authorList>
    </citation>
    <scope>NUCLEOTIDE SEQUENCE</scope>
    <source>
        <strain evidence="10">CBS 9431</strain>
    </source>
</reference>
<dbReference type="SUPFAM" id="SSF53901">
    <property type="entry name" value="Thiolase-like"/>
    <property type="match status" value="1"/>
</dbReference>
<keyword evidence="2" id="KW-0597">Phosphoprotein</keyword>
<feature type="domain" description="PKS/mFAS DH" evidence="9">
    <location>
        <begin position="924"/>
        <end position="1224"/>
    </location>
</feature>
<dbReference type="Gene3D" id="3.40.47.10">
    <property type="match status" value="1"/>
</dbReference>
<organism evidence="10 11">
    <name type="scientific">Malassezia japonica</name>
    <dbReference type="NCBI Taxonomy" id="223818"/>
    <lineage>
        <taxon>Eukaryota</taxon>
        <taxon>Fungi</taxon>
        <taxon>Dikarya</taxon>
        <taxon>Basidiomycota</taxon>
        <taxon>Ustilaginomycotina</taxon>
        <taxon>Malasseziomycetes</taxon>
        <taxon>Malasseziales</taxon>
        <taxon>Malasseziaceae</taxon>
        <taxon>Malassezia</taxon>
    </lineage>
</organism>
<dbReference type="GO" id="GO:0044550">
    <property type="term" value="P:secondary metabolite biosynthetic process"/>
    <property type="evidence" value="ECO:0007669"/>
    <property type="project" value="UniProtKB-ARBA"/>
</dbReference>
<dbReference type="InterPro" id="IPR057326">
    <property type="entry name" value="KR_dom"/>
</dbReference>
<proteinExistence type="predicted"/>
<dbReference type="InterPro" id="IPR003034">
    <property type="entry name" value="SAP_dom"/>
</dbReference>
<evidence type="ECO:0000259" key="7">
    <source>
        <dbReference type="PROSITE" id="PS50800"/>
    </source>
</evidence>
<dbReference type="SMART" id="SM00829">
    <property type="entry name" value="PKS_ER"/>
    <property type="match status" value="1"/>
</dbReference>
<dbReference type="InterPro" id="IPR013120">
    <property type="entry name" value="FAR_NAD-bd"/>
</dbReference>
<evidence type="ECO:0000259" key="6">
    <source>
        <dbReference type="PROSITE" id="PS50075"/>
    </source>
</evidence>
<dbReference type="SMART" id="SM00827">
    <property type="entry name" value="PKS_AT"/>
    <property type="match status" value="1"/>
</dbReference>
<dbReference type="PROSITE" id="PS50800">
    <property type="entry name" value="SAP"/>
    <property type="match status" value="1"/>
</dbReference>
<keyword evidence="11" id="KW-1185">Reference proteome</keyword>
<feature type="active site" description="Proton donor; for dehydratase activity" evidence="5">
    <location>
        <position position="1131"/>
    </location>
</feature>
<dbReference type="SUPFAM" id="SSF53335">
    <property type="entry name" value="S-adenosyl-L-methionine-dependent methyltransferases"/>
    <property type="match status" value="1"/>
</dbReference>
<dbReference type="InterPro" id="IPR042104">
    <property type="entry name" value="PKS_dehydratase_sf"/>
</dbReference>
<dbReference type="Proteomes" id="UP001217754">
    <property type="component" value="Chromosome 2"/>
</dbReference>
<dbReference type="PANTHER" id="PTHR43775:SF37">
    <property type="entry name" value="SI:DKEY-61P9.11"/>
    <property type="match status" value="1"/>
</dbReference>
<evidence type="ECO:0000256" key="1">
    <source>
        <dbReference type="ARBA" id="ARBA00022450"/>
    </source>
</evidence>
<evidence type="ECO:0000256" key="2">
    <source>
        <dbReference type="ARBA" id="ARBA00022553"/>
    </source>
</evidence>
<dbReference type="InterPro" id="IPR016039">
    <property type="entry name" value="Thiolase-like"/>
</dbReference>
<keyword evidence="4" id="KW-0511">Multifunctional enzyme</keyword>
<dbReference type="SMART" id="SM00826">
    <property type="entry name" value="PKS_DH"/>
    <property type="match status" value="1"/>
</dbReference>
<evidence type="ECO:0000259" key="9">
    <source>
        <dbReference type="PROSITE" id="PS52019"/>
    </source>
</evidence>
<evidence type="ECO:0000256" key="3">
    <source>
        <dbReference type="ARBA" id="ARBA00022679"/>
    </source>
</evidence>
<dbReference type="RefSeq" id="XP_060121080.1">
    <property type="nucleotide sequence ID" value="XM_060265097.1"/>
</dbReference>
<dbReference type="SMART" id="SM00822">
    <property type="entry name" value="PKS_KR"/>
    <property type="match status" value="1"/>
</dbReference>
<dbReference type="InterPro" id="IPR029063">
    <property type="entry name" value="SAM-dependent_MTases_sf"/>
</dbReference>
<evidence type="ECO:0000313" key="10">
    <source>
        <dbReference type="EMBL" id="WFD38183.1"/>
    </source>
</evidence>
<dbReference type="PANTHER" id="PTHR43775">
    <property type="entry name" value="FATTY ACID SYNTHASE"/>
    <property type="match status" value="1"/>
</dbReference>
<feature type="region of interest" description="N-terminal hotdog fold" evidence="5">
    <location>
        <begin position="924"/>
        <end position="1047"/>
    </location>
</feature>
<evidence type="ECO:0000313" key="11">
    <source>
        <dbReference type="Proteomes" id="UP001217754"/>
    </source>
</evidence>
<dbReference type="InterPro" id="IPR016036">
    <property type="entry name" value="Malonyl_transacylase_ACP-bd"/>
</dbReference>
<dbReference type="InterPro" id="IPR050091">
    <property type="entry name" value="PKS_NRPS_Biosynth_Enz"/>
</dbReference>
<dbReference type="CDD" id="cd05195">
    <property type="entry name" value="enoyl_red"/>
    <property type="match status" value="1"/>
</dbReference>